<name>A0A2V1GX59_9GAMM</name>
<reference evidence="1 2" key="1">
    <citation type="submission" date="2018-04" db="EMBL/GenBank/DDBJ databases">
        <title>Thalassorhabdus spongiae gen. nov., sp. nov., isolated from a marine sponge in South-West Iceland.</title>
        <authorList>
            <person name="Knobloch S."/>
            <person name="Daussin A."/>
            <person name="Johannsson R."/>
            <person name="Marteinsson V.T."/>
        </authorList>
    </citation>
    <scope>NUCLEOTIDE SEQUENCE [LARGE SCALE GENOMIC DNA]</scope>
    <source>
        <strain evidence="1 2">Hp12</strain>
    </source>
</reference>
<dbReference type="Gene3D" id="2.60.120.260">
    <property type="entry name" value="Galactose-binding domain-like"/>
    <property type="match status" value="2"/>
</dbReference>
<keyword evidence="2" id="KW-1185">Reference proteome</keyword>
<evidence type="ECO:0000313" key="1">
    <source>
        <dbReference type="EMBL" id="PVZ71761.1"/>
    </source>
</evidence>
<dbReference type="Proteomes" id="UP000244906">
    <property type="component" value="Unassembled WGS sequence"/>
</dbReference>
<organism evidence="1 2">
    <name type="scientific">Pelagibaculum spongiae</name>
    <dbReference type="NCBI Taxonomy" id="2080658"/>
    <lineage>
        <taxon>Bacteria</taxon>
        <taxon>Pseudomonadati</taxon>
        <taxon>Pseudomonadota</taxon>
        <taxon>Gammaproteobacteria</taxon>
        <taxon>Oceanospirillales</taxon>
        <taxon>Pelagibaculum</taxon>
    </lineage>
</organism>
<comment type="caution">
    <text evidence="1">The sequence shown here is derived from an EMBL/GenBank/DDBJ whole genome shotgun (WGS) entry which is preliminary data.</text>
</comment>
<dbReference type="EMBL" id="QDDL01000001">
    <property type="protein sequence ID" value="PVZ71761.1"/>
    <property type="molecule type" value="Genomic_DNA"/>
</dbReference>
<proteinExistence type="predicted"/>
<dbReference type="AlphaFoldDB" id="A0A2V1GX59"/>
<sequence length="367" mass="40908">MAASLGQNMINNGDFEQSSQYWQLQTPLSWSANNGADGSGSILMNAEAALRDGYIYAKTASQCIQIENARNFSLNASFRYDSLPIERYGHEIHVVWYDGDNCTKGGQQGTFLRPKIKNGWQNLYSKNLTASLNAKSVKIVLAQNQHSSAKEMGYLKSFLVWVLSWFNIASPFPLAHGYWDNISLIPTKLSQAIPDNPSVNSKYVLPAGENYLKNSAFDKDNQHWRAYSESQWTAEDGYHNRGALLGTIVSPSGSRGTGVAYQCTNFGLPQIFEMGVRFKQSETSTQTGGGRFRVTWYEKENCQGQSTTDRKHIDPKPMSGWQNLVVKNLKSPSGATSARVSIIQSIKGEGEFSAYWDDAYFKAVTNY</sequence>
<accession>A0A2V1GX59</accession>
<evidence type="ECO:0000313" key="2">
    <source>
        <dbReference type="Proteomes" id="UP000244906"/>
    </source>
</evidence>
<gene>
    <name evidence="1" type="ORF">DC094_01670</name>
</gene>
<protein>
    <submittedName>
        <fullName evidence="1">Uncharacterized protein</fullName>
    </submittedName>
</protein>